<feature type="region of interest" description="Disordered" evidence="1">
    <location>
        <begin position="30"/>
        <end position="99"/>
    </location>
</feature>
<proteinExistence type="predicted"/>
<dbReference type="AlphaFoldDB" id="A0A5B0SMZ8"/>
<comment type="caution">
    <text evidence="2">The sequence shown here is derived from an EMBL/GenBank/DDBJ whole genome shotgun (WGS) entry which is preliminary data.</text>
</comment>
<evidence type="ECO:0000256" key="1">
    <source>
        <dbReference type="SAM" id="MobiDB-lite"/>
    </source>
</evidence>
<feature type="compositionally biased region" description="Pro residues" evidence="1">
    <location>
        <begin position="45"/>
        <end position="55"/>
    </location>
</feature>
<dbReference type="Proteomes" id="UP000325313">
    <property type="component" value="Unassembled WGS sequence"/>
</dbReference>
<protein>
    <submittedName>
        <fullName evidence="2">Uncharacterized protein</fullName>
    </submittedName>
</protein>
<feature type="compositionally biased region" description="Polar residues" evidence="1">
    <location>
        <begin position="59"/>
        <end position="90"/>
    </location>
</feature>
<gene>
    <name evidence="2" type="ORF">PGTUg99_014077</name>
</gene>
<feature type="region of interest" description="Disordered" evidence="1">
    <location>
        <begin position="245"/>
        <end position="264"/>
    </location>
</feature>
<dbReference type="EMBL" id="VDEP01000004">
    <property type="protein sequence ID" value="KAA1137954.1"/>
    <property type="molecule type" value="Genomic_DNA"/>
</dbReference>
<reference evidence="2 3" key="1">
    <citation type="submission" date="2019-05" db="EMBL/GenBank/DDBJ databases">
        <title>Emergence of the Ug99 lineage of the wheat stem rust pathogen through somatic hybridization.</title>
        <authorList>
            <person name="Li F."/>
            <person name="Upadhyaya N.M."/>
            <person name="Sperschneider J."/>
            <person name="Matny O."/>
            <person name="Nguyen-Phuc H."/>
            <person name="Mago R."/>
            <person name="Raley C."/>
            <person name="Miller M.E."/>
            <person name="Silverstein K.A.T."/>
            <person name="Henningsen E."/>
            <person name="Hirsch C.D."/>
            <person name="Visser B."/>
            <person name="Pretorius Z.A."/>
            <person name="Steffenson B.J."/>
            <person name="Schwessinger B."/>
            <person name="Dodds P.N."/>
            <person name="Figueroa M."/>
        </authorList>
    </citation>
    <scope>NUCLEOTIDE SEQUENCE [LARGE SCALE GENOMIC DNA]</scope>
    <source>
        <strain evidence="2 3">Ug99</strain>
    </source>
</reference>
<name>A0A5B0SMZ8_PUCGR</name>
<sequence length="278" mass="30950">MIIYDDHGRPNGAFILYTAHKFGSYRVARIPTGTSSPPATSTPARPYPPTRPKITPPTGSSHRVITPAGHNTESISSATPQLISSPSTPLSPGSISTPRSSSARTLHLCLARTLPTSPPLPPWLERFIFARCFIFARRFIFAWRFRRFIFAWLKHCRHLHPSLAHHPSSLNSNAAGFLYSSLSHSLIIFIRLKHCRISLLFTHLKSQSVFSHSPSMTSTPGLSHRHTLTLPQLPTHSTRLIFEPSHTDSDGTSIDPPTISETSPNRLHALRPRILCQK</sequence>
<organism evidence="2 3">
    <name type="scientific">Puccinia graminis f. sp. tritici</name>
    <dbReference type="NCBI Taxonomy" id="56615"/>
    <lineage>
        <taxon>Eukaryota</taxon>
        <taxon>Fungi</taxon>
        <taxon>Dikarya</taxon>
        <taxon>Basidiomycota</taxon>
        <taxon>Pucciniomycotina</taxon>
        <taxon>Pucciniomycetes</taxon>
        <taxon>Pucciniales</taxon>
        <taxon>Pucciniaceae</taxon>
        <taxon>Puccinia</taxon>
    </lineage>
</organism>
<evidence type="ECO:0000313" key="2">
    <source>
        <dbReference type="EMBL" id="KAA1137954.1"/>
    </source>
</evidence>
<evidence type="ECO:0000313" key="3">
    <source>
        <dbReference type="Proteomes" id="UP000325313"/>
    </source>
</evidence>
<feature type="compositionally biased region" description="Low complexity" evidence="1">
    <location>
        <begin position="31"/>
        <end position="44"/>
    </location>
</feature>
<accession>A0A5B0SMZ8</accession>